<keyword evidence="3" id="KW-1185">Reference proteome</keyword>
<evidence type="ECO:0000313" key="2">
    <source>
        <dbReference type="EMBL" id="CRK33554.1"/>
    </source>
</evidence>
<accession>A0A0G4MHA3</accession>
<keyword evidence="1" id="KW-0812">Transmembrane</keyword>
<organism evidence="2 3">
    <name type="scientific">Verticillium longisporum</name>
    <name type="common">Verticillium dahliae var. longisporum</name>
    <dbReference type="NCBI Taxonomy" id="100787"/>
    <lineage>
        <taxon>Eukaryota</taxon>
        <taxon>Fungi</taxon>
        <taxon>Dikarya</taxon>
        <taxon>Ascomycota</taxon>
        <taxon>Pezizomycotina</taxon>
        <taxon>Sordariomycetes</taxon>
        <taxon>Hypocreomycetidae</taxon>
        <taxon>Glomerellales</taxon>
        <taxon>Plectosphaerellaceae</taxon>
        <taxon>Verticillium</taxon>
    </lineage>
</organism>
<keyword evidence="1" id="KW-1133">Transmembrane helix</keyword>
<sequence>MAIISCASQPQQESKMAWPREIISSDTGANSVSSLSHITILPLGTSSSEMTPRTYLPISRTEPAVWPDKPAALFIRLLFLLLSFLLSLATGWVRPVTASRLTPRLTPLASHAAIFHPSQPPITALWPFFAGEFRSGQMLTIHPPPPLLLHCDPFTWVVRMGQGNGDRRRK</sequence>
<reference evidence="2 3" key="1">
    <citation type="submission" date="2015-05" db="EMBL/GenBank/DDBJ databases">
        <authorList>
            <person name="Wang D.B."/>
            <person name="Wang M."/>
        </authorList>
    </citation>
    <scope>NUCLEOTIDE SEQUENCE [LARGE SCALE GENOMIC DNA]</scope>
    <source>
        <strain evidence="2">VL1</strain>
    </source>
</reference>
<dbReference type="EMBL" id="CVQH01022528">
    <property type="protein sequence ID" value="CRK33554.1"/>
    <property type="molecule type" value="Genomic_DNA"/>
</dbReference>
<gene>
    <name evidence="2" type="ORF">BN1708_006053</name>
</gene>
<evidence type="ECO:0000256" key="1">
    <source>
        <dbReference type="SAM" id="Phobius"/>
    </source>
</evidence>
<feature type="transmembrane region" description="Helical" evidence="1">
    <location>
        <begin position="73"/>
        <end position="93"/>
    </location>
</feature>
<keyword evidence="1" id="KW-0472">Membrane</keyword>
<name>A0A0G4MHA3_VERLO</name>
<evidence type="ECO:0000313" key="3">
    <source>
        <dbReference type="Proteomes" id="UP000044602"/>
    </source>
</evidence>
<dbReference type="AlphaFoldDB" id="A0A0G4MHA3"/>
<dbReference type="Proteomes" id="UP000044602">
    <property type="component" value="Unassembled WGS sequence"/>
</dbReference>
<protein>
    <submittedName>
        <fullName evidence="2">Uncharacterized protein</fullName>
    </submittedName>
</protein>
<proteinExistence type="predicted"/>